<dbReference type="OrthoDB" id="4072855at2759"/>
<dbReference type="RefSeq" id="XP_028463236.1">
    <property type="nucleotide sequence ID" value="XM_028610772.1"/>
</dbReference>
<sequence>MSAPRIKRQFAGAASETSQRQITSFFSPRTPTTTPVAASSQPILPANVQTNLLNVGMRVRKSVPEGYKTGTYSSFKLWSDVDNTHVPVSSSAEPPTTSRSATLAASSQRELLPFCGIHKVGGLATQPSYDRHEERDNARHLPELDDIPGLTSSQESVESNASYAGSSSRKRIFHEAGEDTDGDTSARTWRECDAWLDGNVSPRSLAPVGPGNARVMAVPKGVARRKTAVTPGVTTSVPAVEQENMAIDDFEEADFLVVDGMDVSDS</sequence>
<dbReference type="GO" id="GO:0005634">
    <property type="term" value="C:nucleus"/>
    <property type="evidence" value="ECO:0007669"/>
    <property type="project" value="UniProtKB-SubCell"/>
</dbReference>
<dbReference type="Pfam" id="PF08591">
    <property type="entry name" value="RNR_inhib"/>
    <property type="match status" value="1"/>
</dbReference>
<evidence type="ECO:0000256" key="2">
    <source>
        <dbReference type="ARBA" id="ARBA00004496"/>
    </source>
</evidence>
<dbReference type="AlphaFoldDB" id="A0A3N2PLZ4"/>
<evidence type="ECO:0000256" key="4">
    <source>
        <dbReference type="ARBA" id="ARBA00022490"/>
    </source>
</evidence>
<evidence type="ECO:0000256" key="3">
    <source>
        <dbReference type="ARBA" id="ARBA00005459"/>
    </source>
</evidence>
<proteinExistence type="inferred from homology"/>
<name>A0A3N2PLZ4_SODAK</name>
<comment type="similarity">
    <text evidence="3">Belongs to the DIF1/spd1 family.</text>
</comment>
<organism evidence="7 8">
    <name type="scientific">Sodiomyces alkalinus (strain CBS 110278 / VKM F-3762 / F11)</name>
    <name type="common">Alkaliphilic filamentous fungus</name>
    <dbReference type="NCBI Taxonomy" id="1314773"/>
    <lineage>
        <taxon>Eukaryota</taxon>
        <taxon>Fungi</taxon>
        <taxon>Dikarya</taxon>
        <taxon>Ascomycota</taxon>
        <taxon>Pezizomycotina</taxon>
        <taxon>Sordariomycetes</taxon>
        <taxon>Hypocreomycetidae</taxon>
        <taxon>Glomerellales</taxon>
        <taxon>Plectosphaerellaceae</taxon>
        <taxon>Sodiomyces</taxon>
    </lineage>
</organism>
<keyword evidence="8" id="KW-1185">Reference proteome</keyword>
<dbReference type="InterPro" id="IPR013900">
    <property type="entry name" value="RNR_inhibitor"/>
</dbReference>
<feature type="compositionally biased region" description="Polar residues" evidence="6">
    <location>
        <begin position="150"/>
        <end position="167"/>
    </location>
</feature>
<protein>
    <submittedName>
        <fullName evidence="7">Uncharacterized protein</fullName>
    </submittedName>
</protein>
<feature type="region of interest" description="Disordered" evidence="6">
    <location>
        <begin position="123"/>
        <end position="185"/>
    </location>
</feature>
<evidence type="ECO:0000256" key="1">
    <source>
        <dbReference type="ARBA" id="ARBA00004123"/>
    </source>
</evidence>
<evidence type="ECO:0000256" key="5">
    <source>
        <dbReference type="ARBA" id="ARBA00023242"/>
    </source>
</evidence>
<dbReference type="PANTHER" id="PTHR28081">
    <property type="entry name" value="DAMAGE-REGULATED IMPORT FACILITATOR 1-RELATED"/>
    <property type="match status" value="1"/>
</dbReference>
<evidence type="ECO:0000313" key="7">
    <source>
        <dbReference type="EMBL" id="ROT35430.1"/>
    </source>
</evidence>
<feature type="compositionally biased region" description="Basic and acidic residues" evidence="6">
    <location>
        <begin position="129"/>
        <end position="143"/>
    </location>
</feature>
<feature type="compositionally biased region" description="Low complexity" evidence="6">
    <location>
        <begin position="23"/>
        <end position="35"/>
    </location>
</feature>
<dbReference type="PANTHER" id="PTHR28081:SF1">
    <property type="entry name" value="DAMAGE-REGULATED IMPORT FACILITATOR 1"/>
    <property type="match status" value="1"/>
</dbReference>
<gene>
    <name evidence="7" type="ORF">SODALDRAFT_328771</name>
</gene>
<keyword evidence="4" id="KW-0963">Cytoplasm</keyword>
<evidence type="ECO:0000313" key="8">
    <source>
        <dbReference type="Proteomes" id="UP000272025"/>
    </source>
</evidence>
<dbReference type="GO" id="GO:0008104">
    <property type="term" value="P:intracellular protein localization"/>
    <property type="evidence" value="ECO:0007669"/>
    <property type="project" value="TreeGrafter"/>
</dbReference>
<dbReference type="Proteomes" id="UP000272025">
    <property type="component" value="Unassembled WGS sequence"/>
</dbReference>
<dbReference type="GO" id="GO:1990846">
    <property type="term" value="F:ribonucleoside-diphosphate reductase inhibitor activity"/>
    <property type="evidence" value="ECO:0007669"/>
    <property type="project" value="TreeGrafter"/>
</dbReference>
<accession>A0A3N2PLZ4</accession>
<dbReference type="GeneID" id="39579250"/>
<evidence type="ECO:0000256" key="6">
    <source>
        <dbReference type="SAM" id="MobiDB-lite"/>
    </source>
</evidence>
<dbReference type="EMBL" id="ML119061">
    <property type="protein sequence ID" value="ROT35430.1"/>
    <property type="molecule type" value="Genomic_DNA"/>
</dbReference>
<comment type="subcellular location">
    <subcellularLocation>
        <location evidence="2">Cytoplasm</location>
    </subcellularLocation>
    <subcellularLocation>
        <location evidence="1">Nucleus</location>
    </subcellularLocation>
</comment>
<reference evidence="7 8" key="1">
    <citation type="journal article" date="2018" name="Mol. Ecol.">
        <title>The obligate alkalophilic soda-lake fungus Sodiomyces alkalinus has shifted to a protein diet.</title>
        <authorList>
            <person name="Grum-Grzhimaylo A.A."/>
            <person name="Falkoski D.L."/>
            <person name="van den Heuvel J."/>
            <person name="Valero-Jimenez C.A."/>
            <person name="Min B."/>
            <person name="Choi I.G."/>
            <person name="Lipzen A."/>
            <person name="Daum C.G."/>
            <person name="Aanen D.K."/>
            <person name="Tsang A."/>
            <person name="Henrissat B."/>
            <person name="Bilanenko E.N."/>
            <person name="de Vries R.P."/>
            <person name="van Kan J.A.L."/>
            <person name="Grigoriev I.V."/>
            <person name="Debets A.J.M."/>
        </authorList>
    </citation>
    <scope>NUCLEOTIDE SEQUENCE [LARGE SCALE GENOMIC DNA]</scope>
    <source>
        <strain evidence="7 8">F11</strain>
    </source>
</reference>
<dbReference type="GO" id="GO:0005737">
    <property type="term" value="C:cytoplasm"/>
    <property type="evidence" value="ECO:0007669"/>
    <property type="project" value="UniProtKB-SubCell"/>
</dbReference>
<feature type="region of interest" description="Disordered" evidence="6">
    <location>
        <begin position="1"/>
        <end position="38"/>
    </location>
</feature>
<keyword evidence="5" id="KW-0539">Nucleus</keyword>